<evidence type="ECO:0000256" key="3">
    <source>
        <dbReference type="ARBA" id="ARBA00022989"/>
    </source>
</evidence>
<evidence type="ECO:0000256" key="2">
    <source>
        <dbReference type="ARBA" id="ARBA00022692"/>
    </source>
</evidence>
<accession>A0A918MYP3</accession>
<feature type="transmembrane region" description="Helical" evidence="5">
    <location>
        <begin position="125"/>
        <end position="148"/>
    </location>
</feature>
<evidence type="ECO:0000256" key="1">
    <source>
        <dbReference type="ARBA" id="ARBA00004141"/>
    </source>
</evidence>
<comment type="subcellular location">
    <subcellularLocation>
        <location evidence="1">Membrane</location>
        <topology evidence="1">Multi-pass membrane protein</topology>
    </subcellularLocation>
</comment>
<name>A0A918MYP3_9ALTE</name>
<keyword evidence="4 5" id="KW-0472">Membrane</keyword>
<evidence type="ECO:0000259" key="6">
    <source>
        <dbReference type="Pfam" id="PF04893"/>
    </source>
</evidence>
<comment type="caution">
    <text evidence="7">The sequence shown here is derived from an EMBL/GenBank/DDBJ whole genome shotgun (WGS) entry which is preliminary data.</text>
</comment>
<feature type="transmembrane region" description="Helical" evidence="5">
    <location>
        <begin position="31"/>
        <end position="49"/>
    </location>
</feature>
<evidence type="ECO:0000256" key="4">
    <source>
        <dbReference type="ARBA" id="ARBA00023136"/>
    </source>
</evidence>
<dbReference type="RefSeq" id="WP_189405347.1">
    <property type="nucleotide sequence ID" value="NZ_BMXP01000003.1"/>
</dbReference>
<gene>
    <name evidence="7" type="ORF">GCM10007391_16930</name>
</gene>
<feature type="transmembrane region" description="Helical" evidence="5">
    <location>
        <begin position="178"/>
        <end position="200"/>
    </location>
</feature>
<keyword evidence="3 5" id="KW-1133">Transmembrane helix</keyword>
<keyword evidence="8" id="KW-1185">Reference proteome</keyword>
<dbReference type="GO" id="GO:0016020">
    <property type="term" value="C:membrane"/>
    <property type="evidence" value="ECO:0007669"/>
    <property type="project" value="UniProtKB-SubCell"/>
</dbReference>
<proteinExistence type="predicted"/>
<reference evidence="7" key="2">
    <citation type="submission" date="2020-09" db="EMBL/GenBank/DDBJ databases">
        <authorList>
            <person name="Sun Q."/>
            <person name="Kim S."/>
        </authorList>
    </citation>
    <scope>NUCLEOTIDE SEQUENCE</scope>
    <source>
        <strain evidence="7">KCTC 22164</strain>
    </source>
</reference>
<dbReference type="Proteomes" id="UP000631300">
    <property type="component" value="Unassembled WGS sequence"/>
</dbReference>
<evidence type="ECO:0000313" key="8">
    <source>
        <dbReference type="Proteomes" id="UP000631300"/>
    </source>
</evidence>
<dbReference type="InterPro" id="IPR006977">
    <property type="entry name" value="Yip1_dom"/>
</dbReference>
<sequence length="230" mass="25975">MALSIGNSLLNIYVAPTTLFDTLKSERGRSLLPLFLIIAISFASILYFYSGMSTEWLVEQQMLQAQDTSPAEMEQMRVFIEESASGLGWMGAVFNVIYTLIMISALSGYFKLLSYKQPQYRYVDWFRFTVWTQMPTVIYMLGFMALIATSNTADLPLNLLNYASLNQVALHLPFGHGLFTWAETLNLFFIWSIALSALGLHSWLQLSLLRSAVLAAFPYIATFTVWALLA</sequence>
<dbReference type="AlphaFoldDB" id="A0A918MYP3"/>
<feature type="domain" description="Yip1" evidence="6">
    <location>
        <begin position="12"/>
        <end position="228"/>
    </location>
</feature>
<organism evidence="7 8">
    <name type="scientific">Alteromonas halophila</name>
    <dbReference type="NCBI Taxonomy" id="516698"/>
    <lineage>
        <taxon>Bacteria</taxon>
        <taxon>Pseudomonadati</taxon>
        <taxon>Pseudomonadota</taxon>
        <taxon>Gammaproteobacteria</taxon>
        <taxon>Alteromonadales</taxon>
        <taxon>Alteromonadaceae</taxon>
        <taxon>Alteromonas/Salinimonas group</taxon>
        <taxon>Alteromonas</taxon>
    </lineage>
</organism>
<evidence type="ECO:0000313" key="7">
    <source>
        <dbReference type="EMBL" id="GGW83927.1"/>
    </source>
</evidence>
<dbReference type="EMBL" id="BMXP01000003">
    <property type="protein sequence ID" value="GGW83927.1"/>
    <property type="molecule type" value="Genomic_DNA"/>
</dbReference>
<feature type="transmembrane region" description="Helical" evidence="5">
    <location>
        <begin position="212"/>
        <end position="229"/>
    </location>
</feature>
<feature type="transmembrane region" description="Helical" evidence="5">
    <location>
        <begin position="92"/>
        <end position="113"/>
    </location>
</feature>
<reference evidence="7" key="1">
    <citation type="journal article" date="2014" name="Int. J. Syst. Evol. Microbiol.">
        <title>Complete genome sequence of Corynebacterium casei LMG S-19264T (=DSM 44701T), isolated from a smear-ripened cheese.</title>
        <authorList>
            <consortium name="US DOE Joint Genome Institute (JGI-PGF)"/>
            <person name="Walter F."/>
            <person name="Albersmeier A."/>
            <person name="Kalinowski J."/>
            <person name="Ruckert C."/>
        </authorList>
    </citation>
    <scope>NUCLEOTIDE SEQUENCE</scope>
    <source>
        <strain evidence="7">KCTC 22164</strain>
    </source>
</reference>
<dbReference type="Pfam" id="PF04893">
    <property type="entry name" value="Yip1"/>
    <property type="match status" value="1"/>
</dbReference>
<evidence type="ECO:0000256" key="5">
    <source>
        <dbReference type="SAM" id="Phobius"/>
    </source>
</evidence>
<keyword evidence="2 5" id="KW-0812">Transmembrane</keyword>
<protein>
    <recommendedName>
        <fullName evidence="6">Yip1 domain-containing protein</fullName>
    </recommendedName>
</protein>